<evidence type="ECO:0000313" key="21">
    <source>
        <dbReference type="Proteomes" id="UP000242949"/>
    </source>
</evidence>
<dbReference type="PROSITE" id="PS50885">
    <property type="entry name" value="HAMP"/>
    <property type="match status" value="1"/>
</dbReference>
<evidence type="ECO:0000256" key="10">
    <source>
        <dbReference type="ARBA" id="ARBA00022840"/>
    </source>
</evidence>
<dbReference type="PANTHER" id="PTHR45528">
    <property type="entry name" value="SENSOR HISTIDINE KINASE CPXA"/>
    <property type="match status" value="1"/>
</dbReference>
<dbReference type="InterPro" id="IPR003594">
    <property type="entry name" value="HATPase_dom"/>
</dbReference>
<dbReference type="InterPro" id="IPR003660">
    <property type="entry name" value="HAMP_dom"/>
</dbReference>
<dbReference type="CDD" id="cd00075">
    <property type="entry name" value="HATPase"/>
    <property type="match status" value="1"/>
</dbReference>
<evidence type="ECO:0000256" key="9">
    <source>
        <dbReference type="ARBA" id="ARBA00022777"/>
    </source>
</evidence>
<evidence type="ECO:0000256" key="1">
    <source>
        <dbReference type="ARBA" id="ARBA00000085"/>
    </source>
</evidence>
<dbReference type="EMBL" id="FMYI01000012">
    <property type="protein sequence ID" value="SDC58078.1"/>
    <property type="molecule type" value="Genomic_DNA"/>
</dbReference>
<dbReference type="AlphaFoldDB" id="A0A1G6MR60"/>
<dbReference type="FunFam" id="1.10.287.130:FF:000001">
    <property type="entry name" value="Two-component sensor histidine kinase"/>
    <property type="match status" value="1"/>
</dbReference>
<dbReference type="EC" id="2.7.13.3" evidence="3"/>
<accession>A0A1G6MR60</accession>
<comment type="subcellular location">
    <subcellularLocation>
        <location evidence="2">Cell membrane</location>
        <topology evidence="2">Multi-pass membrane protein</topology>
    </subcellularLocation>
</comment>
<evidence type="ECO:0000256" key="4">
    <source>
        <dbReference type="ARBA" id="ARBA00022475"/>
    </source>
</evidence>
<dbReference type="Pfam" id="PF00672">
    <property type="entry name" value="HAMP"/>
    <property type="match status" value="1"/>
</dbReference>
<dbReference type="Gene3D" id="6.10.340.10">
    <property type="match status" value="1"/>
</dbReference>
<keyword evidence="8" id="KW-0547">Nucleotide-binding</keyword>
<dbReference type="InterPro" id="IPR005467">
    <property type="entry name" value="His_kinase_dom"/>
</dbReference>
<dbReference type="FunFam" id="3.30.565.10:FF:000006">
    <property type="entry name" value="Sensor histidine kinase WalK"/>
    <property type="match status" value="1"/>
</dbReference>
<name>A0A1G6MR60_9BACI</name>
<evidence type="ECO:0000259" key="19">
    <source>
        <dbReference type="PROSITE" id="PS50885"/>
    </source>
</evidence>
<dbReference type="Pfam" id="PF02518">
    <property type="entry name" value="HATPase_c"/>
    <property type="match status" value="1"/>
</dbReference>
<evidence type="ECO:0000256" key="17">
    <source>
        <dbReference type="SAM" id="Phobius"/>
    </source>
</evidence>
<dbReference type="InterPro" id="IPR036097">
    <property type="entry name" value="HisK_dim/P_sf"/>
</dbReference>
<keyword evidence="21" id="KW-1185">Reference proteome</keyword>
<keyword evidence="11 17" id="KW-1133">Transmembrane helix</keyword>
<feature type="domain" description="HAMP" evidence="19">
    <location>
        <begin position="174"/>
        <end position="226"/>
    </location>
</feature>
<keyword evidence="7 17" id="KW-0812">Transmembrane</keyword>
<feature type="domain" description="Histidine kinase" evidence="18">
    <location>
        <begin position="234"/>
        <end position="448"/>
    </location>
</feature>
<dbReference type="OrthoDB" id="9813151at2"/>
<evidence type="ECO:0000256" key="11">
    <source>
        <dbReference type="ARBA" id="ARBA00022989"/>
    </source>
</evidence>
<keyword evidence="14 17" id="KW-0472">Membrane</keyword>
<dbReference type="STRING" id="1612202.SAMN05421734_11226"/>
<evidence type="ECO:0000256" key="8">
    <source>
        <dbReference type="ARBA" id="ARBA00022741"/>
    </source>
</evidence>
<feature type="transmembrane region" description="Helical" evidence="17">
    <location>
        <begin position="157"/>
        <end position="177"/>
    </location>
</feature>
<evidence type="ECO:0000256" key="2">
    <source>
        <dbReference type="ARBA" id="ARBA00004651"/>
    </source>
</evidence>
<keyword evidence="6" id="KW-0808">Transferase</keyword>
<evidence type="ECO:0000256" key="16">
    <source>
        <dbReference type="ARBA" id="ARBA00040841"/>
    </source>
</evidence>
<keyword evidence="10" id="KW-0067">ATP-binding</keyword>
<dbReference type="PANTHER" id="PTHR45528:SF11">
    <property type="entry name" value="HISTIDINE KINASE"/>
    <property type="match status" value="1"/>
</dbReference>
<dbReference type="CDD" id="cd06225">
    <property type="entry name" value="HAMP"/>
    <property type="match status" value="1"/>
</dbReference>
<keyword evidence="5" id="KW-0597">Phosphoprotein</keyword>
<keyword evidence="4" id="KW-1003">Cell membrane</keyword>
<feature type="transmembrane region" description="Helical" evidence="17">
    <location>
        <begin position="6"/>
        <end position="32"/>
    </location>
</feature>
<proteinExistence type="predicted"/>
<dbReference type="SMART" id="SM00388">
    <property type="entry name" value="HisKA"/>
    <property type="match status" value="1"/>
</dbReference>
<evidence type="ECO:0000256" key="6">
    <source>
        <dbReference type="ARBA" id="ARBA00022679"/>
    </source>
</evidence>
<protein>
    <recommendedName>
        <fullName evidence="16">Heme sensor protein HssS</fullName>
        <ecNumber evidence="3">2.7.13.3</ecNumber>
    </recommendedName>
</protein>
<evidence type="ECO:0000256" key="13">
    <source>
        <dbReference type="ARBA" id="ARBA00023026"/>
    </source>
</evidence>
<evidence type="ECO:0000256" key="12">
    <source>
        <dbReference type="ARBA" id="ARBA00023012"/>
    </source>
</evidence>
<dbReference type="SUPFAM" id="SSF158472">
    <property type="entry name" value="HAMP domain-like"/>
    <property type="match status" value="1"/>
</dbReference>
<dbReference type="Gene3D" id="1.10.287.130">
    <property type="match status" value="1"/>
</dbReference>
<evidence type="ECO:0000256" key="5">
    <source>
        <dbReference type="ARBA" id="ARBA00022553"/>
    </source>
</evidence>
<dbReference type="SMART" id="SM00304">
    <property type="entry name" value="HAMP"/>
    <property type="match status" value="1"/>
</dbReference>
<sequence>MRRSLYWQFVTTFITGVILSLVLSYGITSIFFQSEVIHQEEMEDTSQYVVELLDMVDTDDLPRLLDLLNDFGVEAVILDETDEPYLPNMNTEFITEEMVDQINANETSEITTFTPGRRDLVRYIGTPVDYEGERFTLFVKMNFEDEFAGSRRLTLNALILVLIIGSVFIILVSRYFVSSIRSITDAAEQLKMGDFNVQLKSEREDEVGRLIRSFNQMAESLKNMDEVRKTFVSNVSHEIQSPLTSIKGYARALVDGVVKKEDEHDYMMIIYKEADRLSRLSDHLLRMASLDSDKHPVKKAPYRLDEQIRRVILSTEMLWQEKDLEIKLDLTDDVIEADQDLMEQVWLNLIVNAIKYNHADGEIHVSNYEEDIYRVVRVSDRGIGIPDDSIPYLFDRFYQVDQSRTKTRSGNGLGLSIVQRIVALHGGYIDVISEEGVGTTFFVYLPKK</sequence>
<dbReference type="GO" id="GO:0005886">
    <property type="term" value="C:plasma membrane"/>
    <property type="evidence" value="ECO:0007669"/>
    <property type="project" value="UniProtKB-SubCell"/>
</dbReference>
<dbReference type="InterPro" id="IPR036890">
    <property type="entry name" value="HATPase_C_sf"/>
</dbReference>
<evidence type="ECO:0000256" key="14">
    <source>
        <dbReference type="ARBA" id="ARBA00023136"/>
    </source>
</evidence>
<evidence type="ECO:0000256" key="15">
    <source>
        <dbReference type="ARBA" id="ARBA00037219"/>
    </source>
</evidence>
<evidence type="ECO:0000259" key="18">
    <source>
        <dbReference type="PROSITE" id="PS50109"/>
    </source>
</evidence>
<dbReference type="InterPro" id="IPR050398">
    <property type="entry name" value="HssS/ArlS-like"/>
</dbReference>
<comment type="function">
    <text evidence="15">Member of the two-component regulatory system HssS/HssR involved in intracellular heme homeostasis and tempering of staphylococcal virulence. HssS functions as a heme sensor histidine kinase which is autophosphorylated at a histidine residue and transfers its phosphate group to an aspartate residue of HssR. HssR/HssS activates the expression of hrtAB, an efflux pump, in response to extracellular heme, hemin, hemoglobin or blood.</text>
</comment>
<dbReference type="InterPro" id="IPR003661">
    <property type="entry name" value="HisK_dim/P_dom"/>
</dbReference>
<comment type="catalytic activity">
    <reaction evidence="1">
        <text>ATP + protein L-histidine = ADP + protein N-phospho-L-histidine.</text>
        <dbReference type="EC" id="2.7.13.3"/>
    </reaction>
</comment>
<evidence type="ECO:0000256" key="3">
    <source>
        <dbReference type="ARBA" id="ARBA00012438"/>
    </source>
</evidence>
<dbReference type="Gene3D" id="3.30.565.10">
    <property type="entry name" value="Histidine kinase-like ATPase, C-terminal domain"/>
    <property type="match status" value="1"/>
</dbReference>
<dbReference type="GO" id="GO:0005524">
    <property type="term" value="F:ATP binding"/>
    <property type="evidence" value="ECO:0007669"/>
    <property type="project" value="UniProtKB-KW"/>
</dbReference>
<keyword evidence="9 20" id="KW-0418">Kinase</keyword>
<dbReference type="Pfam" id="PF00512">
    <property type="entry name" value="HisKA"/>
    <property type="match status" value="1"/>
</dbReference>
<reference evidence="21" key="1">
    <citation type="submission" date="2016-09" db="EMBL/GenBank/DDBJ databases">
        <authorList>
            <person name="Varghese N."/>
            <person name="Submissions S."/>
        </authorList>
    </citation>
    <scope>NUCLEOTIDE SEQUENCE [LARGE SCALE GENOMIC DNA]</scope>
    <source>
        <strain evidence="21">S5</strain>
    </source>
</reference>
<keyword evidence="13" id="KW-0843">Virulence</keyword>
<dbReference type="CDD" id="cd00082">
    <property type="entry name" value="HisKA"/>
    <property type="match status" value="1"/>
</dbReference>
<dbReference type="SUPFAM" id="SSF55874">
    <property type="entry name" value="ATPase domain of HSP90 chaperone/DNA topoisomerase II/histidine kinase"/>
    <property type="match status" value="1"/>
</dbReference>
<gene>
    <name evidence="20" type="ORF">SAMN05421734_11226</name>
</gene>
<evidence type="ECO:0000313" key="20">
    <source>
        <dbReference type="EMBL" id="SDC58078.1"/>
    </source>
</evidence>
<dbReference type="SMART" id="SM00387">
    <property type="entry name" value="HATPase_c"/>
    <property type="match status" value="1"/>
</dbReference>
<dbReference type="SUPFAM" id="SSF47384">
    <property type="entry name" value="Homodimeric domain of signal transducing histidine kinase"/>
    <property type="match status" value="1"/>
</dbReference>
<organism evidence="20 21">
    <name type="scientific">Pelagirhabdus alkalitolerans</name>
    <dbReference type="NCBI Taxonomy" id="1612202"/>
    <lineage>
        <taxon>Bacteria</taxon>
        <taxon>Bacillati</taxon>
        <taxon>Bacillota</taxon>
        <taxon>Bacilli</taxon>
        <taxon>Bacillales</taxon>
        <taxon>Bacillaceae</taxon>
        <taxon>Pelagirhabdus</taxon>
    </lineage>
</organism>
<keyword evidence="12" id="KW-0902">Two-component regulatory system</keyword>
<dbReference type="GO" id="GO:0000155">
    <property type="term" value="F:phosphorelay sensor kinase activity"/>
    <property type="evidence" value="ECO:0007669"/>
    <property type="project" value="InterPro"/>
</dbReference>
<evidence type="ECO:0000256" key="7">
    <source>
        <dbReference type="ARBA" id="ARBA00022692"/>
    </source>
</evidence>
<dbReference type="RefSeq" id="WP_090797062.1">
    <property type="nucleotide sequence ID" value="NZ_FMYI01000012.1"/>
</dbReference>
<dbReference type="PRINTS" id="PR00344">
    <property type="entry name" value="BCTRLSENSOR"/>
</dbReference>
<dbReference type="Proteomes" id="UP000242949">
    <property type="component" value="Unassembled WGS sequence"/>
</dbReference>
<dbReference type="PROSITE" id="PS50109">
    <property type="entry name" value="HIS_KIN"/>
    <property type="match status" value="1"/>
</dbReference>
<dbReference type="InterPro" id="IPR004358">
    <property type="entry name" value="Sig_transdc_His_kin-like_C"/>
</dbReference>